<reference evidence="1 2" key="2">
    <citation type="submission" date="2018-06" db="EMBL/GenBank/DDBJ databases">
        <title>Metagenomic assembly of (sub)arctic Cyanobacteria and their associated microbiome from non-axenic cultures.</title>
        <authorList>
            <person name="Baurain D."/>
        </authorList>
    </citation>
    <scope>NUCLEOTIDE SEQUENCE [LARGE SCALE GENOMIC DNA]</scope>
    <source>
        <strain evidence="1">ULC129bin1</strain>
    </source>
</reference>
<sequence>MKAIAFLILLENTESDRCNQKQTAKKSIILRRQLGLFWNHYRFVLSCETWLLIYCRDQNV</sequence>
<dbReference type="AlphaFoldDB" id="A0A2W4TX44"/>
<reference evidence="2" key="1">
    <citation type="submission" date="2018-04" db="EMBL/GenBank/DDBJ databases">
        <authorList>
            <person name="Cornet L."/>
        </authorList>
    </citation>
    <scope>NUCLEOTIDE SEQUENCE [LARGE SCALE GENOMIC DNA]</scope>
</reference>
<comment type="caution">
    <text evidence="1">The sequence shown here is derived from an EMBL/GenBank/DDBJ whole genome shotgun (WGS) entry which is preliminary data.</text>
</comment>
<dbReference type="Proteomes" id="UP000249354">
    <property type="component" value="Unassembled WGS sequence"/>
</dbReference>
<dbReference type="EMBL" id="QBMC01000125">
    <property type="protein sequence ID" value="PZO13443.1"/>
    <property type="molecule type" value="Genomic_DNA"/>
</dbReference>
<proteinExistence type="predicted"/>
<name>A0A2W4TX44_9CYAN</name>
<protein>
    <submittedName>
        <fullName evidence="1">Uncharacterized protein</fullName>
    </submittedName>
</protein>
<organism evidence="1 2">
    <name type="scientific">Leptolyngbya foveolarum</name>
    <dbReference type="NCBI Taxonomy" id="47253"/>
    <lineage>
        <taxon>Bacteria</taxon>
        <taxon>Bacillati</taxon>
        <taxon>Cyanobacteriota</taxon>
        <taxon>Cyanophyceae</taxon>
        <taxon>Leptolyngbyales</taxon>
        <taxon>Leptolyngbyaceae</taxon>
        <taxon>Leptolyngbya group</taxon>
        <taxon>Leptolyngbya</taxon>
    </lineage>
</organism>
<accession>A0A2W4TX44</accession>
<gene>
    <name evidence="1" type="ORF">DCF25_16105</name>
</gene>
<evidence type="ECO:0000313" key="1">
    <source>
        <dbReference type="EMBL" id="PZO13443.1"/>
    </source>
</evidence>
<evidence type="ECO:0000313" key="2">
    <source>
        <dbReference type="Proteomes" id="UP000249354"/>
    </source>
</evidence>